<feature type="domain" description="PhoU" evidence="7">
    <location>
        <begin position="469"/>
        <end position="541"/>
    </location>
</feature>
<dbReference type="KEGG" id="gtl:EP073_03430"/>
<dbReference type="AlphaFoldDB" id="A0A410JWA9"/>
<dbReference type="NCBIfam" id="TIGR00704">
    <property type="entry name" value="NaPi_cotrn_rel"/>
    <property type="match status" value="1"/>
</dbReference>
<feature type="transmembrane region" description="Helical" evidence="6">
    <location>
        <begin position="139"/>
        <end position="157"/>
    </location>
</feature>
<dbReference type="InterPro" id="IPR026022">
    <property type="entry name" value="PhoU_dom"/>
</dbReference>
<keyword evidence="3 6" id="KW-0812">Transmembrane</keyword>
<feature type="transmembrane region" description="Helical" evidence="6">
    <location>
        <begin position="48"/>
        <end position="66"/>
    </location>
</feature>
<feature type="transmembrane region" description="Helical" evidence="6">
    <location>
        <begin position="303"/>
        <end position="324"/>
    </location>
</feature>
<evidence type="ECO:0000259" key="7">
    <source>
        <dbReference type="Pfam" id="PF01895"/>
    </source>
</evidence>
<feature type="transmembrane region" description="Helical" evidence="6">
    <location>
        <begin position="197"/>
        <end position="220"/>
    </location>
</feature>
<dbReference type="Gene3D" id="1.20.58.220">
    <property type="entry name" value="Phosphate transport system protein phou homolog 2, domain 2"/>
    <property type="match status" value="1"/>
</dbReference>
<dbReference type="GO" id="GO:0044341">
    <property type="term" value="P:sodium-dependent phosphate transport"/>
    <property type="evidence" value="ECO:0007669"/>
    <property type="project" value="InterPro"/>
</dbReference>
<keyword evidence="2" id="KW-1003">Cell membrane</keyword>
<evidence type="ECO:0000256" key="5">
    <source>
        <dbReference type="ARBA" id="ARBA00023136"/>
    </source>
</evidence>
<feature type="transmembrane region" description="Helical" evidence="6">
    <location>
        <begin position="169"/>
        <end position="191"/>
    </location>
</feature>
<dbReference type="InterPro" id="IPR003841">
    <property type="entry name" value="Na/Pi_transpt"/>
</dbReference>
<feature type="transmembrane region" description="Helical" evidence="6">
    <location>
        <begin position="249"/>
        <end position="267"/>
    </location>
</feature>
<dbReference type="InterPro" id="IPR038078">
    <property type="entry name" value="PhoU-like_sf"/>
</dbReference>
<evidence type="ECO:0000256" key="6">
    <source>
        <dbReference type="SAM" id="Phobius"/>
    </source>
</evidence>
<dbReference type="GO" id="GO:0005436">
    <property type="term" value="F:sodium:phosphate symporter activity"/>
    <property type="evidence" value="ECO:0007669"/>
    <property type="project" value="InterPro"/>
</dbReference>
<proteinExistence type="predicted"/>
<reference evidence="8 9" key="1">
    <citation type="submission" date="2019-01" db="EMBL/GenBank/DDBJ databases">
        <title>Geovibrio thiophilus DSM 11263, complete genome.</title>
        <authorList>
            <person name="Spring S."/>
            <person name="Bunk B."/>
            <person name="Sproer C."/>
        </authorList>
    </citation>
    <scope>NUCLEOTIDE SEQUENCE [LARGE SCALE GENOMIC DNA]</scope>
    <source>
        <strain evidence="8 9">DSM 11263</strain>
    </source>
</reference>
<dbReference type="InterPro" id="IPR004633">
    <property type="entry name" value="NaPi_cotrn-rel/YqeW-like"/>
</dbReference>
<comment type="subcellular location">
    <subcellularLocation>
        <location evidence="1">Cell membrane</location>
        <topology evidence="1">Multi-pass membrane protein</topology>
    </subcellularLocation>
</comment>
<evidence type="ECO:0000313" key="8">
    <source>
        <dbReference type="EMBL" id="QAR32487.1"/>
    </source>
</evidence>
<accession>A0A410JWA9</accession>
<dbReference type="SUPFAM" id="SSF109755">
    <property type="entry name" value="PhoU-like"/>
    <property type="match status" value="1"/>
</dbReference>
<evidence type="ECO:0000256" key="4">
    <source>
        <dbReference type="ARBA" id="ARBA00022989"/>
    </source>
</evidence>
<dbReference type="EMBL" id="CP035108">
    <property type="protein sequence ID" value="QAR32487.1"/>
    <property type="molecule type" value="Genomic_DNA"/>
</dbReference>
<feature type="domain" description="PhoU" evidence="7">
    <location>
        <begin position="356"/>
        <end position="441"/>
    </location>
</feature>
<feature type="transmembrane region" description="Helical" evidence="6">
    <location>
        <begin position="105"/>
        <end position="127"/>
    </location>
</feature>
<keyword evidence="4 6" id="KW-1133">Transmembrane helix</keyword>
<dbReference type="Pfam" id="PF01895">
    <property type="entry name" value="PhoU"/>
    <property type="match status" value="2"/>
</dbReference>
<dbReference type="RefSeq" id="WP_128465774.1">
    <property type="nucleotide sequence ID" value="NZ_CP035108.1"/>
</dbReference>
<evidence type="ECO:0000313" key="9">
    <source>
        <dbReference type="Proteomes" id="UP000287502"/>
    </source>
</evidence>
<feature type="transmembrane region" description="Helical" evidence="6">
    <location>
        <begin position="6"/>
        <end position="27"/>
    </location>
</feature>
<dbReference type="Pfam" id="PF02690">
    <property type="entry name" value="Na_Pi_cotrans"/>
    <property type="match status" value="2"/>
</dbReference>
<organism evidence="8 9">
    <name type="scientific">Geovibrio thiophilus</name>
    <dbReference type="NCBI Taxonomy" id="139438"/>
    <lineage>
        <taxon>Bacteria</taxon>
        <taxon>Pseudomonadati</taxon>
        <taxon>Deferribacterota</taxon>
        <taxon>Deferribacteres</taxon>
        <taxon>Deferribacterales</taxon>
        <taxon>Geovibrionaceae</taxon>
        <taxon>Geovibrio</taxon>
    </lineage>
</organism>
<sequence length="555" mass="61067">MTSSDWFNLIAGLFGGLGLFIFGMKLMSEALQKSAGQGLKKALEKLTSNRFVGTFVGLAVTAVIQSSSATTVMVVGFVNAGLMNLTQALSVVLGANLGTTVTAQLIAFDIEAFALPAIAIGMMMKMFSKDVTKQYWGEILLGFGMLFIGMEIMKDGFVPLRKTDGFRDMFVFFSSNPILAVTAGALLTVIVQSSSATIGITIALATTGLIDFYGACALVLGENIGTTITANLAAIGTNRTAKQAAFGHFLLNFIGVVYMLFLLRYLVDFVNIMTPHDADFVASDGSKPYIARHIANLHTMFNLINMLVFLPFIHYLARLCEVIIKPDKPDENRMVRLSDNIMSTPAIAVEQAKKELMRMSGYAESMVVATRKYLVDGDESGLADVKTLEGYLDTFDKEISAFLVKLSMKNISQNSANQINRMHHVVHNLEKIGDYSESIYNSIKKIKKKQIVFTPEANEELKNIYDVVERFYTHTMNSYMNGTSKIDTEDEDIIDSLRKRFKKNHVKRLNAGECTIDAGLIYVDILNCLEKIGDHTFNIAQVLMAGENAPVANPH</sequence>
<keyword evidence="9" id="KW-1185">Reference proteome</keyword>
<dbReference type="PANTHER" id="PTHR10010">
    <property type="entry name" value="SOLUTE CARRIER FAMILY 34 SODIUM PHOSPHATE , MEMBER 2-RELATED"/>
    <property type="match status" value="1"/>
</dbReference>
<evidence type="ECO:0000256" key="1">
    <source>
        <dbReference type="ARBA" id="ARBA00004651"/>
    </source>
</evidence>
<dbReference type="OrthoDB" id="9763003at2"/>
<dbReference type="PANTHER" id="PTHR10010:SF46">
    <property type="entry name" value="SODIUM-DEPENDENT PHOSPHATE TRANSPORT PROTEIN 2B"/>
    <property type="match status" value="1"/>
</dbReference>
<protein>
    <submittedName>
        <fullName evidence="8">Na/Pi cotransporter family protein</fullName>
    </submittedName>
</protein>
<dbReference type="GO" id="GO:0005886">
    <property type="term" value="C:plasma membrane"/>
    <property type="evidence" value="ECO:0007669"/>
    <property type="project" value="UniProtKB-SubCell"/>
</dbReference>
<gene>
    <name evidence="8" type="ORF">EP073_03430</name>
</gene>
<dbReference type="Proteomes" id="UP000287502">
    <property type="component" value="Chromosome"/>
</dbReference>
<evidence type="ECO:0000256" key="3">
    <source>
        <dbReference type="ARBA" id="ARBA00022692"/>
    </source>
</evidence>
<keyword evidence="5 6" id="KW-0472">Membrane</keyword>
<dbReference type="NCBIfam" id="NF037997">
    <property type="entry name" value="Na_Pi_symport"/>
    <property type="match status" value="1"/>
</dbReference>
<name>A0A410JWA9_9BACT</name>
<evidence type="ECO:0000256" key="2">
    <source>
        <dbReference type="ARBA" id="ARBA00022475"/>
    </source>
</evidence>